<dbReference type="InterPro" id="IPR000725">
    <property type="entry name" value="Olfact_rcpt"/>
</dbReference>
<evidence type="ECO:0000256" key="9">
    <source>
        <dbReference type="RuleBase" id="RU000688"/>
    </source>
</evidence>
<dbReference type="PRINTS" id="PR00237">
    <property type="entry name" value="GPCRRHODOPSN"/>
</dbReference>
<accession>A0A8C5EY86</accession>
<keyword evidence="3 10" id="KW-0552">Olfaction</keyword>
<name>A0A8C5EY86_9SAUR</name>
<evidence type="ECO:0000256" key="3">
    <source>
        <dbReference type="ARBA" id="ARBA00022725"/>
    </source>
</evidence>
<dbReference type="InterPro" id="IPR050427">
    <property type="entry name" value="Olfactory_Receptors"/>
</dbReference>
<dbReference type="Pfam" id="PF13853">
    <property type="entry name" value="7tm_4"/>
    <property type="match status" value="1"/>
</dbReference>
<dbReference type="AlphaFoldDB" id="A0A8C5EY86"/>
<dbReference type="Ensembl" id="ENSGEVT00005023150.1">
    <property type="protein sequence ID" value="ENSGEVP00005022037.1"/>
    <property type="gene ID" value="ENSGEVG00005015637.1"/>
</dbReference>
<reference evidence="12" key="2">
    <citation type="submission" date="2025-09" db="UniProtKB">
        <authorList>
            <consortium name="Ensembl"/>
        </authorList>
    </citation>
    <scope>IDENTIFICATION</scope>
</reference>
<dbReference type="Proteomes" id="UP000694390">
    <property type="component" value="Unassembled WGS sequence"/>
</dbReference>
<feature type="transmembrane region" description="Helical" evidence="10">
    <location>
        <begin position="270"/>
        <end position="289"/>
    </location>
</feature>
<dbReference type="FunFam" id="1.20.1070.10:FF:000007">
    <property type="entry name" value="Olfactory receptor"/>
    <property type="match status" value="1"/>
</dbReference>
<dbReference type="GO" id="GO:0005886">
    <property type="term" value="C:plasma membrane"/>
    <property type="evidence" value="ECO:0007669"/>
    <property type="project" value="UniProtKB-SubCell"/>
</dbReference>
<evidence type="ECO:0000313" key="13">
    <source>
        <dbReference type="Proteomes" id="UP000694390"/>
    </source>
</evidence>
<evidence type="ECO:0000256" key="7">
    <source>
        <dbReference type="ARBA" id="ARBA00023170"/>
    </source>
</evidence>
<keyword evidence="8 9" id="KW-0807">Transducer</keyword>
<dbReference type="GeneTree" id="ENSGT00940000163275"/>
<evidence type="ECO:0000313" key="12">
    <source>
        <dbReference type="Ensembl" id="ENSGEVP00005022037.1"/>
    </source>
</evidence>
<organism evidence="12 13">
    <name type="scientific">Gopherus evgoodei</name>
    <name type="common">Goodes thornscrub tortoise</name>
    <dbReference type="NCBI Taxonomy" id="1825980"/>
    <lineage>
        <taxon>Eukaryota</taxon>
        <taxon>Metazoa</taxon>
        <taxon>Chordata</taxon>
        <taxon>Craniata</taxon>
        <taxon>Vertebrata</taxon>
        <taxon>Euteleostomi</taxon>
        <taxon>Archelosauria</taxon>
        <taxon>Testudinata</taxon>
        <taxon>Testudines</taxon>
        <taxon>Cryptodira</taxon>
        <taxon>Durocryptodira</taxon>
        <taxon>Testudinoidea</taxon>
        <taxon>Testudinidae</taxon>
        <taxon>Gopherus</taxon>
    </lineage>
</organism>
<evidence type="ECO:0000256" key="6">
    <source>
        <dbReference type="ARBA" id="ARBA00023136"/>
    </source>
</evidence>
<dbReference type="PANTHER" id="PTHR48002">
    <property type="entry name" value="OLFACTORY RECEPTOR"/>
    <property type="match status" value="1"/>
</dbReference>
<proteinExistence type="inferred from homology"/>
<dbReference type="OrthoDB" id="10017003at2759"/>
<evidence type="ECO:0000256" key="10">
    <source>
        <dbReference type="RuleBase" id="RU363047"/>
    </source>
</evidence>
<dbReference type="GO" id="GO:0005507">
    <property type="term" value="F:copper ion binding"/>
    <property type="evidence" value="ECO:0007669"/>
    <property type="project" value="Ensembl"/>
</dbReference>
<feature type="transmembrane region" description="Helical" evidence="10">
    <location>
        <begin position="98"/>
        <end position="120"/>
    </location>
</feature>
<keyword evidence="5 9" id="KW-0297">G-protein coupled receptor</keyword>
<keyword evidence="7 9" id="KW-0675">Receptor</keyword>
<dbReference type="SUPFAM" id="SSF81321">
    <property type="entry name" value="Family A G protein-coupled receptor-like"/>
    <property type="match status" value="1"/>
</dbReference>
<sequence>MDEENVTMVTHFVLLGLTETRELQLALFALFSIIYLLILVGNVLIMVTVINNRHLHTPMYFFLGNLSFIDICHASVTAPKMLADLLSAEKTISFGGCVAQLFFLHLCACAEIFLLTIMAYDRYVAICHPLQYPMLMSLQACTWLVGALWSGATVHSLVQTVLTIRLPYCGPNIIDSFFCDVPPVIKLACTDTYLTGVLIVSNSGMISLTCFLALLASYLVILVSLRSRSVEGRRKALSTCGSHLAVVALFFGPCIFIYTRPAISFSLDKVVSVFYTMVTPVLNPVIYTLRNQEVKGAAFRKTKGGQRQPSKNRRLKCNVFPLNLVGMKLLEEMGIF</sequence>
<dbReference type="InterPro" id="IPR017452">
    <property type="entry name" value="GPCR_Rhodpsn_7TM"/>
</dbReference>
<protein>
    <recommendedName>
        <fullName evidence="10">Olfactory receptor</fullName>
    </recommendedName>
</protein>
<evidence type="ECO:0000256" key="2">
    <source>
        <dbReference type="ARBA" id="ARBA00022692"/>
    </source>
</evidence>
<feature type="transmembrane region" description="Helical" evidence="10">
    <location>
        <begin position="59"/>
        <end position="78"/>
    </location>
</feature>
<dbReference type="GO" id="GO:0004930">
    <property type="term" value="F:G protein-coupled receptor activity"/>
    <property type="evidence" value="ECO:0007669"/>
    <property type="project" value="UniProtKB-KW"/>
</dbReference>
<dbReference type="Gene3D" id="1.20.1070.10">
    <property type="entry name" value="Rhodopsin 7-helix transmembrane proteins"/>
    <property type="match status" value="1"/>
</dbReference>
<evidence type="ECO:0000256" key="8">
    <source>
        <dbReference type="ARBA" id="ARBA00023224"/>
    </source>
</evidence>
<dbReference type="GO" id="GO:0004984">
    <property type="term" value="F:olfactory receptor activity"/>
    <property type="evidence" value="ECO:0007669"/>
    <property type="project" value="Ensembl"/>
</dbReference>
<comment type="similarity">
    <text evidence="9">Belongs to the G-protein coupled receptor 1 family.</text>
</comment>
<keyword evidence="13" id="KW-1185">Reference proteome</keyword>
<dbReference type="CDD" id="cd15940">
    <property type="entry name" value="7tmA_OR4E-like"/>
    <property type="match status" value="1"/>
</dbReference>
<evidence type="ECO:0000259" key="11">
    <source>
        <dbReference type="PROSITE" id="PS50262"/>
    </source>
</evidence>
<feature type="transmembrane region" description="Helical" evidence="10">
    <location>
        <begin position="237"/>
        <end position="258"/>
    </location>
</feature>
<dbReference type="GO" id="GO:0005549">
    <property type="term" value="F:odorant binding"/>
    <property type="evidence" value="ECO:0007669"/>
    <property type="project" value="Ensembl"/>
</dbReference>
<feature type="domain" description="G-protein coupled receptors family 1 profile" evidence="11">
    <location>
        <begin position="41"/>
        <end position="287"/>
    </location>
</feature>
<keyword evidence="10" id="KW-1003">Cell membrane</keyword>
<dbReference type="PROSITE" id="PS00237">
    <property type="entry name" value="G_PROTEIN_RECEP_F1_1"/>
    <property type="match status" value="1"/>
</dbReference>
<gene>
    <name evidence="12" type="primary">OR4E2</name>
</gene>
<reference evidence="12" key="1">
    <citation type="submission" date="2025-08" db="UniProtKB">
        <authorList>
            <consortium name="Ensembl"/>
        </authorList>
    </citation>
    <scope>IDENTIFICATION</scope>
</reference>
<keyword evidence="6 10" id="KW-0472">Membrane</keyword>
<dbReference type="InterPro" id="IPR000276">
    <property type="entry name" value="GPCR_Rhodpsn"/>
</dbReference>
<feature type="transmembrane region" description="Helical" evidence="10">
    <location>
        <begin position="132"/>
        <end position="152"/>
    </location>
</feature>
<feature type="transmembrane region" description="Helical" evidence="10">
    <location>
        <begin position="25"/>
        <end position="47"/>
    </location>
</feature>
<dbReference type="PROSITE" id="PS50262">
    <property type="entry name" value="G_PROTEIN_RECEP_F1_2"/>
    <property type="match status" value="1"/>
</dbReference>
<keyword evidence="4 10" id="KW-1133">Transmembrane helix</keyword>
<feature type="transmembrane region" description="Helical" evidence="10">
    <location>
        <begin position="204"/>
        <end position="225"/>
    </location>
</feature>
<keyword evidence="10" id="KW-0716">Sensory transduction</keyword>
<comment type="subcellular location">
    <subcellularLocation>
        <location evidence="10">Cell membrane</location>
        <topology evidence="10">Multi-pass membrane protein</topology>
    </subcellularLocation>
    <subcellularLocation>
        <location evidence="1">Membrane</location>
        <topology evidence="1">Multi-pass membrane protein</topology>
    </subcellularLocation>
</comment>
<dbReference type="PRINTS" id="PR00245">
    <property type="entry name" value="OLFACTORYR"/>
</dbReference>
<evidence type="ECO:0000256" key="1">
    <source>
        <dbReference type="ARBA" id="ARBA00004141"/>
    </source>
</evidence>
<evidence type="ECO:0000256" key="5">
    <source>
        <dbReference type="ARBA" id="ARBA00023040"/>
    </source>
</evidence>
<evidence type="ECO:0000256" key="4">
    <source>
        <dbReference type="ARBA" id="ARBA00022989"/>
    </source>
</evidence>
<keyword evidence="2 9" id="KW-0812">Transmembrane</keyword>